<sequence>MTLGKRNGKSNNQNIEKRELHFHLYLRPSLKENYIRIFDVLADNHARLYKAVYERLKTHTNEVADEFKEEALSGQNTNIPQYTDYGDYMEAVQDYVFERLDEQFLMHYQFELMSLSNLYQVFEQQLRQYLFKEMTHNENQYMNQVKFYLENDKGEDVYSEFYSNFGKLTNLLRELKLTFTDLFGDEELIVETDTWKTIRECNLISNTYKHGSGQSASNLFDLYPQYFEKVDKTRLMDLYRTTNLKRVLDVNKISFEKYCNAMKGFWENMKEHQYGKVMANVDISSEKE</sequence>
<reference evidence="1" key="1">
    <citation type="submission" date="2021-05" db="EMBL/GenBank/DDBJ databases">
        <title>Novel Bacillus species.</title>
        <authorList>
            <person name="Liu G."/>
        </authorList>
    </citation>
    <scope>NUCLEOTIDE SEQUENCE</scope>
    <source>
        <strain evidence="1">FJAT-49825</strain>
    </source>
</reference>
<evidence type="ECO:0000313" key="1">
    <source>
        <dbReference type="EMBL" id="MBS4214942.1"/>
    </source>
</evidence>
<gene>
    <name evidence="1" type="ORF">KHA99_21060</name>
</gene>
<name>A0A942U8M1_9BACI</name>
<keyword evidence="2" id="KW-1185">Reference proteome</keyword>
<accession>A0A942U8M1</accession>
<organism evidence="1 2">
    <name type="scientific">Neobacillus rhizophilus</name>
    <dbReference type="NCBI Taxonomy" id="2833579"/>
    <lineage>
        <taxon>Bacteria</taxon>
        <taxon>Bacillati</taxon>
        <taxon>Bacillota</taxon>
        <taxon>Bacilli</taxon>
        <taxon>Bacillales</taxon>
        <taxon>Bacillaceae</taxon>
        <taxon>Neobacillus</taxon>
    </lineage>
</organism>
<dbReference type="AlphaFoldDB" id="A0A942U8M1"/>
<dbReference type="EMBL" id="JAGYPF010000004">
    <property type="protein sequence ID" value="MBS4214942.1"/>
    <property type="molecule type" value="Genomic_DNA"/>
</dbReference>
<dbReference type="Proteomes" id="UP000679749">
    <property type="component" value="Unassembled WGS sequence"/>
</dbReference>
<comment type="caution">
    <text evidence="1">The sequence shown here is derived from an EMBL/GenBank/DDBJ whole genome shotgun (WGS) entry which is preliminary data.</text>
</comment>
<proteinExistence type="predicted"/>
<evidence type="ECO:0000313" key="2">
    <source>
        <dbReference type="Proteomes" id="UP000679749"/>
    </source>
</evidence>
<protein>
    <submittedName>
        <fullName evidence="1">Uncharacterized protein</fullName>
    </submittedName>
</protein>